<dbReference type="KEGG" id="tfu:Tfu_2832"/>
<dbReference type="RefSeq" id="WP_011293255.1">
    <property type="nucleotide sequence ID" value="NC_007333.1"/>
</dbReference>
<evidence type="ECO:0008006" key="3">
    <source>
        <dbReference type="Google" id="ProtNLM"/>
    </source>
</evidence>
<dbReference type="AlphaFoldDB" id="Q47L07"/>
<reference evidence="2" key="1">
    <citation type="submission" date="2005-07" db="EMBL/GenBank/DDBJ databases">
        <title>Complete sequence of Thermobifida fusca YX.</title>
        <authorList>
            <consortium name="US DOE Joint Genome Institute"/>
            <person name="Copeland A."/>
            <person name="Lucas S."/>
            <person name="Lapidus A."/>
            <person name="Barry K."/>
            <person name="Detter J.C."/>
            <person name="Glavina T."/>
            <person name="Hammon N."/>
            <person name="Israni S."/>
            <person name="Pitluck S."/>
            <person name="Di Bartolo G."/>
            <person name="Chain P."/>
            <person name="Schmutz J."/>
            <person name="Larimer F."/>
            <person name="Land M."/>
            <person name="Lykidis A."/>
            <person name="Richardson P."/>
        </authorList>
    </citation>
    <scope>NUCLEOTIDE SEQUENCE</scope>
    <source>
        <strain evidence="2">YX</strain>
    </source>
</reference>
<dbReference type="HOGENOM" id="CLU_086035_1_1_11"/>
<dbReference type="OrthoDB" id="3388214at2"/>
<evidence type="ECO:0000313" key="2">
    <source>
        <dbReference type="EMBL" id="AAZ56865.1"/>
    </source>
</evidence>
<protein>
    <recommendedName>
        <fullName evidence="3">DUF1449 family protein</fullName>
    </recommendedName>
</protein>
<evidence type="ECO:0000256" key="1">
    <source>
        <dbReference type="SAM" id="Phobius"/>
    </source>
</evidence>
<keyword evidence="1" id="KW-0812">Transmembrane</keyword>
<name>Q47L07_THEFY</name>
<organism evidence="2">
    <name type="scientific">Thermobifida fusca (strain YX)</name>
    <dbReference type="NCBI Taxonomy" id="269800"/>
    <lineage>
        <taxon>Bacteria</taxon>
        <taxon>Bacillati</taxon>
        <taxon>Actinomycetota</taxon>
        <taxon>Actinomycetes</taxon>
        <taxon>Streptosporangiales</taxon>
        <taxon>Nocardiopsidaceae</taxon>
        <taxon>Thermobifida</taxon>
    </lineage>
</organism>
<feature type="transmembrane region" description="Helical" evidence="1">
    <location>
        <begin position="100"/>
        <end position="125"/>
    </location>
</feature>
<dbReference type="EMBL" id="CP000088">
    <property type="protein sequence ID" value="AAZ56865.1"/>
    <property type="molecule type" value="Genomic_DNA"/>
</dbReference>
<proteinExistence type="predicted"/>
<dbReference type="STRING" id="269800.Tfu_2832"/>
<gene>
    <name evidence="2" type="ordered locus">Tfu_2832</name>
</gene>
<dbReference type="eggNOG" id="ENOG5030X71">
    <property type="taxonomic scope" value="Bacteria"/>
</dbReference>
<keyword evidence="1" id="KW-1133">Transmembrane helix</keyword>
<feature type="transmembrane region" description="Helical" evidence="1">
    <location>
        <begin position="15"/>
        <end position="37"/>
    </location>
</feature>
<sequence>MSDFVTAALAFPTALFSFALVVVACYWCLVIIGALGVDTLDPDVDGTTELGGLTAAMSALGLHGVPVTVSLSTMIAVAWFVSLSGTVLLDRFDLSDPLTIALGILLLAIALVCAWAVTSALALAVRRFLPDHKELSRHDFIGRVCVVRTGRVDRDFGQAEVTAADGSTALIQVRQTGEESLTAGSTALIVDYDPEGSFFWVTAYHAELDPHRS</sequence>
<accession>Q47L07</accession>
<feature type="transmembrane region" description="Helical" evidence="1">
    <location>
        <begin position="58"/>
        <end position="80"/>
    </location>
</feature>
<keyword evidence="1" id="KW-0472">Membrane</keyword>